<proteinExistence type="predicted"/>
<dbReference type="AlphaFoldDB" id="E8WW01"/>
<sequence length="276" mass="27205">MTARMAERIVAMMGLSLAMGVGGAQGVPAAQTPGAPVQTPTGPSTSMTPPVVSPSNGRTNTLTHGTSPVAGVAGPGGVSGAPVQTPELATPDVKADGDKGSVGEIPIDTPGATDPKDVSAVGSPVPAPPRAVWIPQGAGLSLRLNRAVSSDSDKNGAMVDGVLLAPVKLSNGTMLAKGTPVRATVLAVAAAGQIASAGALSLQVVRVGNVAVTTNVVEFDGQRGKTEVADANPEKGTEAMVQAGASLQFKVLGAGDAWDSDRRTGNGKIAGRAGKL</sequence>
<organism evidence="4">
    <name type="scientific">Granulicella tundricola (strain ATCC BAA-1859 / DSM 23138 / MP5ACTX9)</name>
    <dbReference type="NCBI Taxonomy" id="1198114"/>
    <lineage>
        <taxon>Bacteria</taxon>
        <taxon>Pseudomonadati</taxon>
        <taxon>Acidobacteriota</taxon>
        <taxon>Terriglobia</taxon>
        <taxon>Terriglobales</taxon>
        <taxon>Acidobacteriaceae</taxon>
        <taxon>Granulicella</taxon>
    </lineage>
</organism>
<reference evidence="4" key="1">
    <citation type="submission" date="2011-01" db="EMBL/GenBank/DDBJ databases">
        <title>Complete sequence of chromosome of Acidobacterium sp. MP5ACTX9.</title>
        <authorList>
            <consortium name="US DOE Joint Genome Institute"/>
            <person name="Lucas S."/>
            <person name="Copeland A."/>
            <person name="Lapidus A."/>
            <person name="Cheng J.-F."/>
            <person name="Goodwin L."/>
            <person name="Pitluck S."/>
            <person name="Teshima H."/>
            <person name="Detter J.C."/>
            <person name="Han C."/>
            <person name="Tapia R."/>
            <person name="Land M."/>
            <person name="Hauser L."/>
            <person name="Kyrpides N."/>
            <person name="Ivanova N."/>
            <person name="Ovchinnikova G."/>
            <person name="Pagani I."/>
            <person name="Rawat S.R."/>
            <person name="Mannisto M."/>
            <person name="Haggblom M.M."/>
            <person name="Woyke T."/>
        </authorList>
    </citation>
    <scope>NUCLEOTIDE SEQUENCE [LARGE SCALE GENOMIC DNA]</scope>
    <source>
        <strain evidence="4">MP5ACTX9</strain>
    </source>
</reference>
<dbReference type="Proteomes" id="UP000000343">
    <property type="component" value="Chromosome"/>
</dbReference>
<dbReference type="eggNOG" id="ENOG502ZTVW">
    <property type="taxonomic scope" value="Bacteria"/>
</dbReference>
<feature type="compositionally biased region" description="Low complexity" evidence="1">
    <location>
        <begin position="29"/>
        <end position="55"/>
    </location>
</feature>
<dbReference type="HOGENOM" id="CLU_1007471_0_0_0"/>
<gene>
    <name evidence="3" type="ordered locus">AciX9_0233</name>
</gene>
<evidence type="ECO:0000313" key="4">
    <source>
        <dbReference type="Proteomes" id="UP000000343"/>
    </source>
</evidence>
<evidence type="ECO:0000256" key="1">
    <source>
        <dbReference type="SAM" id="MobiDB-lite"/>
    </source>
</evidence>
<evidence type="ECO:0008006" key="5">
    <source>
        <dbReference type="Google" id="ProtNLM"/>
    </source>
</evidence>
<name>E8WW01_GRATM</name>
<feature type="compositionally biased region" description="Polar residues" evidence="1">
    <location>
        <begin position="56"/>
        <end position="66"/>
    </location>
</feature>
<keyword evidence="4" id="KW-1185">Reference proteome</keyword>
<dbReference type="PaxDb" id="1198114-AciX9_0233"/>
<evidence type="ECO:0000256" key="2">
    <source>
        <dbReference type="SAM" id="SignalP"/>
    </source>
</evidence>
<dbReference type="EMBL" id="CP002480">
    <property type="protein sequence ID" value="ADW67307.1"/>
    <property type="molecule type" value="Genomic_DNA"/>
</dbReference>
<protein>
    <recommendedName>
        <fullName evidence="5">Flp pilus assembly protein CpaB</fullName>
    </recommendedName>
</protein>
<feature type="signal peptide" evidence="2">
    <location>
        <begin position="1"/>
        <end position="24"/>
    </location>
</feature>
<keyword evidence="2" id="KW-0732">Signal</keyword>
<feature type="region of interest" description="Disordered" evidence="1">
    <location>
        <begin position="29"/>
        <end position="124"/>
    </location>
</feature>
<accession>E8WW01</accession>
<evidence type="ECO:0000313" key="3">
    <source>
        <dbReference type="EMBL" id="ADW67307.1"/>
    </source>
</evidence>
<feature type="chain" id="PRO_5003230357" description="Flp pilus assembly protein CpaB" evidence="2">
    <location>
        <begin position="25"/>
        <end position="276"/>
    </location>
</feature>
<dbReference type="KEGG" id="acm:AciX9_0233"/>
<dbReference type="RefSeq" id="WP_013578635.1">
    <property type="nucleotide sequence ID" value="NC_015064.1"/>
</dbReference>